<evidence type="ECO:0000256" key="4">
    <source>
        <dbReference type="ARBA" id="ARBA00022833"/>
    </source>
</evidence>
<keyword evidence="4" id="KW-0862">Zinc</keyword>
<evidence type="ECO:0000259" key="10">
    <source>
        <dbReference type="Pfam" id="PF05715"/>
    </source>
</evidence>
<evidence type="ECO:0000256" key="8">
    <source>
        <dbReference type="SAM" id="MobiDB-lite"/>
    </source>
</evidence>
<dbReference type="AlphaFoldDB" id="A0A3Q3QC80"/>
<proteinExistence type="predicted"/>
<feature type="compositionally biased region" description="Pro residues" evidence="8">
    <location>
        <begin position="171"/>
        <end position="180"/>
    </location>
</feature>
<keyword evidence="5" id="KW-0770">Synapse</keyword>
<feature type="compositionally biased region" description="Polar residues" evidence="8">
    <location>
        <begin position="51"/>
        <end position="64"/>
    </location>
</feature>
<dbReference type="InterPro" id="IPR008899">
    <property type="entry name" value="Znf_piccolo"/>
</dbReference>
<keyword evidence="1" id="KW-0479">Metal-binding</keyword>
<organism evidence="11 12">
    <name type="scientific">Monopterus albus</name>
    <name type="common">Swamp eel</name>
    <dbReference type="NCBI Taxonomy" id="43700"/>
    <lineage>
        <taxon>Eukaryota</taxon>
        <taxon>Metazoa</taxon>
        <taxon>Chordata</taxon>
        <taxon>Craniata</taxon>
        <taxon>Vertebrata</taxon>
        <taxon>Euteleostomi</taxon>
        <taxon>Actinopterygii</taxon>
        <taxon>Neopterygii</taxon>
        <taxon>Teleostei</taxon>
        <taxon>Neoteleostei</taxon>
        <taxon>Acanthomorphata</taxon>
        <taxon>Anabantaria</taxon>
        <taxon>Synbranchiformes</taxon>
        <taxon>Synbranchidae</taxon>
        <taxon>Monopterus</taxon>
    </lineage>
</organism>
<keyword evidence="9" id="KW-0812">Transmembrane</keyword>
<dbReference type="GO" id="GO:0098882">
    <property type="term" value="F:structural constituent of presynaptic active zone"/>
    <property type="evidence" value="ECO:0007669"/>
    <property type="project" value="TreeGrafter"/>
</dbReference>
<evidence type="ECO:0000313" key="12">
    <source>
        <dbReference type="Proteomes" id="UP000261600"/>
    </source>
</evidence>
<feature type="compositionally biased region" description="Polar residues" evidence="8">
    <location>
        <begin position="16"/>
        <end position="42"/>
    </location>
</feature>
<keyword evidence="6" id="KW-0966">Cell projection</keyword>
<dbReference type="Proteomes" id="UP000261600">
    <property type="component" value="Unplaced"/>
</dbReference>
<protein>
    <recommendedName>
        <fullName evidence="10">Zinc finger piccolo-type domain-containing protein</fullName>
    </recommendedName>
</protein>
<name>A0A3Q3QC80_MONAL</name>
<dbReference type="SUPFAM" id="SSF57903">
    <property type="entry name" value="FYVE/PHD zinc finger"/>
    <property type="match status" value="1"/>
</dbReference>
<dbReference type="InterPro" id="IPR013083">
    <property type="entry name" value="Znf_RING/FYVE/PHD"/>
</dbReference>
<evidence type="ECO:0000256" key="3">
    <source>
        <dbReference type="ARBA" id="ARBA00022771"/>
    </source>
</evidence>
<evidence type="ECO:0000256" key="2">
    <source>
        <dbReference type="ARBA" id="ARBA00022737"/>
    </source>
</evidence>
<feature type="region of interest" description="Disordered" evidence="8">
    <location>
        <begin position="145"/>
        <end position="210"/>
    </location>
</feature>
<dbReference type="STRING" id="43700.ENSMALP00000009266"/>
<feature type="compositionally biased region" description="Low complexity" evidence="8">
    <location>
        <begin position="189"/>
        <end position="199"/>
    </location>
</feature>
<feature type="transmembrane region" description="Helical" evidence="9">
    <location>
        <begin position="586"/>
        <end position="605"/>
    </location>
</feature>
<dbReference type="GO" id="GO:0008270">
    <property type="term" value="F:zinc ion binding"/>
    <property type="evidence" value="ECO:0007669"/>
    <property type="project" value="UniProtKB-KW"/>
</dbReference>
<evidence type="ECO:0000256" key="6">
    <source>
        <dbReference type="ARBA" id="ARBA00023273"/>
    </source>
</evidence>
<evidence type="ECO:0000256" key="5">
    <source>
        <dbReference type="ARBA" id="ARBA00023018"/>
    </source>
</evidence>
<dbReference type="Gene3D" id="3.30.40.10">
    <property type="entry name" value="Zinc/RING finger domain, C3HC4 (zinc finger)"/>
    <property type="match status" value="1"/>
</dbReference>
<dbReference type="PANTHER" id="PTHR14113:SF6">
    <property type="entry name" value="PROTEIN PICCOLO"/>
    <property type="match status" value="1"/>
</dbReference>
<dbReference type="GO" id="GO:0098978">
    <property type="term" value="C:glutamatergic synapse"/>
    <property type="evidence" value="ECO:0007669"/>
    <property type="project" value="TreeGrafter"/>
</dbReference>
<dbReference type="Pfam" id="PF05715">
    <property type="entry name" value="zf-piccolo"/>
    <property type="match status" value="1"/>
</dbReference>
<feature type="compositionally biased region" description="Polar residues" evidence="8">
    <location>
        <begin position="323"/>
        <end position="332"/>
    </location>
</feature>
<dbReference type="GO" id="GO:0030424">
    <property type="term" value="C:axon"/>
    <property type="evidence" value="ECO:0007669"/>
    <property type="project" value="TreeGrafter"/>
</dbReference>
<keyword evidence="9" id="KW-1133">Transmembrane helix</keyword>
<dbReference type="GO" id="GO:1904071">
    <property type="term" value="P:presynaptic active zone assembly"/>
    <property type="evidence" value="ECO:0007669"/>
    <property type="project" value="TreeGrafter"/>
</dbReference>
<accession>A0A3Q3QC80</accession>
<feature type="region of interest" description="Disordered" evidence="8">
    <location>
        <begin position="1"/>
        <end position="131"/>
    </location>
</feature>
<keyword evidence="9" id="KW-0472">Membrane</keyword>
<keyword evidence="2" id="KW-0677">Repeat</keyword>
<evidence type="ECO:0000256" key="7">
    <source>
        <dbReference type="ARBA" id="ARBA00034101"/>
    </source>
</evidence>
<keyword evidence="3" id="KW-0863">Zinc-finger</keyword>
<dbReference type="GO" id="GO:0035418">
    <property type="term" value="P:protein localization to synapse"/>
    <property type="evidence" value="ECO:0007669"/>
    <property type="project" value="TreeGrafter"/>
</dbReference>
<dbReference type="InterPro" id="IPR011011">
    <property type="entry name" value="Znf_FYVE_PHD"/>
</dbReference>
<comment type="subcellular location">
    <subcellularLocation>
        <location evidence="7">Presynaptic active zone</location>
    </subcellularLocation>
</comment>
<dbReference type="GO" id="GO:0098982">
    <property type="term" value="C:GABA-ergic synapse"/>
    <property type="evidence" value="ECO:0007669"/>
    <property type="project" value="TreeGrafter"/>
</dbReference>
<keyword evidence="12" id="KW-1185">Reference proteome</keyword>
<dbReference type="PANTHER" id="PTHR14113">
    <property type="entry name" value="PICCOLO/BASSOON"/>
    <property type="match status" value="1"/>
</dbReference>
<dbReference type="GO" id="GO:0048788">
    <property type="term" value="C:cytoskeleton of presynaptic active zone"/>
    <property type="evidence" value="ECO:0007669"/>
    <property type="project" value="TreeGrafter"/>
</dbReference>
<reference evidence="11" key="2">
    <citation type="submission" date="2025-09" db="UniProtKB">
        <authorList>
            <consortium name="Ensembl"/>
        </authorList>
    </citation>
    <scope>IDENTIFICATION</scope>
</reference>
<reference evidence="11" key="1">
    <citation type="submission" date="2025-08" db="UniProtKB">
        <authorList>
            <consortium name="Ensembl"/>
        </authorList>
    </citation>
    <scope>IDENTIFICATION</scope>
</reference>
<sequence length="606" mass="64299">MRRAVGASEHPGPPTVKSQTLLSKVPSPTATDVSLASQQPSGEPSKGQPGAPQQQPSKAVTPTAKSVPPSDQEAGKSLPQKPPKGETSPAKSVPPPTTQPAKQDAGGFFGFGAPKTQPTPAESVTGKMFGFGSSIFSSASTLISSAVQEEPKTTPPTPRKMSDAAHVNPKSTPPVSPKMPPAKLKPELPQQAKPAPAGQAKEEKAPAKPLEAAQVGSKAGLSTCPLCKVELNVGSKDPPNYNTCTECKNIVCSLCGFDPMPHTAVKEWLCLNCQTQRALLGQLGDSGKMPQPLSVSAKPEIQSTPATKKAEPKPAITKAEPTPTATKSQSTPAPIIAGPTVLSQKAKMEPTSIKIETTSTAASTLIELKATLLPTAAKVSPATEETQPFSVTTVEPTIPTMAPVQHTVATPKVEVPKTDVPKSLTVQTKEEAVKMESVTEFSKPEEFKTDLPKVKVETDVSAVFFPEAEATLPTSPVAAEDMPGVETETKIDFSSPERIIKEVHLDDHVKLTEPSQSLQQVEVQPKSQEPLPILEAETVMEADTIEVADKLAEKISGITSTPETQPVSTHIMINVRMGHLYFIYRIYVYVCVCVCVCVKFQLYMLN</sequence>
<evidence type="ECO:0000256" key="1">
    <source>
        <dbReference type="ARBA" id="ARBA00022723"/>
    </source>
</evidence>
<evidence type="ECO:0000256" key="9">
    <source>
        <dbReference type="SAM" id="Phobius"/>
    </source>
</evidence>
<evidence type="ECO:0000313" key="11">
    <source>
        <dbReference type="Ensembl" id="ENSMALP00000009266.1"/>
    </source>
</evidence>
<dbReference type="Ensembl" id="ENSMALT00000009460.1">
    <property type="protein sequence ID" value="ENSMALP00000009266.1"/>
    <property type="gene ID" value="ENSMALG00000006595.1"/>
</dbReference>
<feature type="domain" description="Zinc finger piccolo-type" evidence="10">
    <location>
        <begin position="223"/>
        <end position="279"/>
    </location>
</feature>
<dbReference type="InterPro" id="IPR052098">
    <property type="entry name" value="Presynaptic_Scaffold_Bsn/Pclo"/>
</dbReference>
<feature type="region of interest" description="Disordered" evidence="8">
    <location>
        <begin position="290"/>
        <end position="335"/>
    </location>
</feature>